<feature type="transmembrane region" description="Helical" evidence="1">
    <location>
        <begin position="75"/>
        <end position="99"/>
    </location>
</feature>
<gene>
    <name evidence="2" type="ORF">ETD85_41425</name>
</gene>
<keyword evidence="3" id="KW-1185">Reference proteome</keyword>
<keyword evidence="1" id="KW-1133">Transmembrane helix</keyword>
<proteinExistence type="predicted"/>
<name>A0A5S4G2W9_9ACTN</name>
<dbReference type="EMBL" id="VCKX01000188">
    <property type="protein sequence ID" value="TMR26741.1"/>
    <property type="molecule type" value="Genomic_DNA"/>
</dbReference>
<protein>
    <submittedName>
        <fullName evidence="2">Uncharacterized protein</fullName>
    </submittedName>
</protein>
<comment type="caution">
    <text evidence="2">The sequence shown here is derived from an EMBL/GenBank/DDBJ whole genome shotgun (WGS) entry which is preliminary data.</text>
</comment>
<sequence>MTITTGEDKKAALREHPAVAQVLAQFGDDTESLLDELAAGLSPEQIQAIPLSPAMPPDAGPLDGLNCLRAQAVYAVYQLFGMAVCSIVGGFTGGLAAIACRLIKAAAGKAINWNSLC</sequence>
<evidence type="ECO:0000313" key="3">
    <source>
        <dbReference type="Proteomes" id="UP000306628"/>
    </source>
</evidence>
<dbReference type="OrthoDB" id="3537178at2"/>
<dbReference type="Proteomes" id="UP000306628">
    <property type="component" value="Unassembled WGS sequence"/>
</dbReference>
<keyword evidence="1" id="KW-0472">Membrane</keyword>
<evidence type="ECO:0000313" key="2">
    <source>
        <dbReference type="EMBL" id="TMR26741.1"/>
    </source>
</evidence>
<keyword evidence="1" id="KW-0812">Transmembrane</keyword>
<reference evidence="2 3" key="1">
    <citation type="submission" date="2019-05" db="EMBL/GenBank/DDBJ databases">
        <title>Draft genome sequence of Nonomuraea zeae DSM 100528.</title>
        <authorList>
            <person name="Saricaoglu S."/>
            <person name="Isik K."/>
        </authorList>
    </citation>
    <scope>NUCLEOTIDE SEQUENCE [LARGE SCALE GENOMIC DNA]</scope>
    <source>
        <strain evidence="2 3">DSM 100528</strain>
    </source>
</reference>
<dbReference type="AlphaFoldDB" id="A0A5S4G2W9"/>
<dbReference type="RefSeq" id="WP_138695306.1">
    <property type="nucleotide sequence ID" value="NZ_JBHSAZ010000107.1"/>
</dbReference>
<accession>A0A5S4G2W9</accession>
<evidence type="ECO:0000256" key="1">
    <source>
        <dbReference type="SAM" id="Phobius"/>
    </source>
</evidence>
<organism evidence="2 3">
    <name type="scientific">Nonomuraea zeae</name>
    <dbReference type="NCBI Taxonomy" id="1642303"/>
    <lineage>
        <taxon>Bacteria</taxon>
        <taxon>Bacillati</taxon>
        <taxon>Actinomycetota</taxon>
        <taxon>Actinomycetes</taxon>
        <taxon>Streptosporangiales</taxon>
        <taxon>Streptosporangiaceae</taxon>
        <taxon>Nonomuraea</taxon>
    </lineage>
</organism>